<evidence type="ECO:0000313" key="3">
    <source>
        <dbReference type="Proteomes" id="UP000274271"/>
    </source>
</evidence>
<dbReference type="Pfam" id="PF01872">
    <property type="entry name" value="RibD_C"/>
    <property type="match status" value="1"/>
</dbReference>
<dbReference type="PANTHER" id="PTHR38011:SF11">
    <property type="entry name" value="2,5-DIAMINO-6-RIBOSYLAMINO-4(3H)-PYRIMIDINONE 5'-PHOSPHATE REDUCTASE"/>
    <property type="match status" value="1"/>
</dbReference>
<dbReference type="PANTHER" id="PTHR38011">
    <property type="entry name" value="DIHYDROFOLATE REDUCTASE FAMILY PROTEIN (AFU_ORTHOLOGUE AFUA_8G06820)"/>
    <property type="match status" value="1"/>
</dbReference>
<organism evidence="2 3">
    <name type="scientific">Larkinella knui</name>
    <dbReference type="NCBI Taxonomy" id="2025310"/>
    <lineage>
        <taxon>Bacteria</taxon>
        <taxon>Pseudomonadati</taxon>
        <taxon>Bacteroidota</taxon>
        <taxon>Cytophagia</taxon>
        <taxon>Cytophagales</taxon>
        <taxon>Spirosomataceae</taxon>
        <taxon>Larkinella</taxon>
    </lineage>
</organism>
<reference evidence="2 3" key="1">
    <citation type="submission" date="2018-11" db="EMBL/GenBank/DDBJ databases">
        <authorList>
            <person name="Zhou Z."/>
            <person name="Wang G."/>
        </authorList>
    </citation>
    <scope>NUCLEOTIDE SEQUENCE [LARGE SCALE GENOMIC DNA]</scope>
    <source>
        <strain evidence="2 3">KCTC42998</strain>
    </source>
</reference>
<dbReference type="Gene3D" id="3.40.430.10">
    <property type="entry name" value="Dihydrofolate Reductase, subunit A"/>
    <property type="match status" value="1"/>
</dbReference>
<evidence type="ECO:0000259" key="1">
    <source>
        <dbReference type="Pfam" id="PF01872"/>
    </source>
</evidence>
<dbReference type="AlphaFoldDB" id="A0A3P1CEK5"/>
<feature type="domain" description="Bacterial bifunctional deaminase-reductase C-terminal" evidence="1">
    <location>
        <begin position="3"/>
        <end position="181"/>
    </location>
</feature>
<dbReference type="GO" id="GO:0009231">
    <property type="term" value="P:riboflavin biosynthetic process"/>
    <property type="evidence" value="ECO:0007669"/>
    <property type="project" value="InterPro"/>
</dbReference>
<dbReference type="GO" id="GO:0008703">
    <property type="term" value="F:5-amino-6-(5-phosphoribosylamino)uracil reductase activity"/>
    <property type="evidence" value="ECO:0007669"/>
    <property type="project" value="InterPro"/>
</dbReference>
<dbReference type="OrthoDB" id="195113at2"/>
<dbReference type="InterPro" id="IPR002734">
    <property type="entry name" value="RibDG_C"/>
</dbReference>
<dbReference type="InterPro" id="IPR050765">
    <property type="entry name" value="Riboflavin_Biosynth_HTPR"/>
</dbReference>
<protein>
    <submittedName>
        <fullName evidence="2">Dihydrofolate reductase</fullName>
    </submittedName>
</protein>
<dbReference type="EMBL" id="RQJP01000005">
    <property type="protein sequence ID" value="RRB11749.1"/>
    <property type="molecule type" value="Genomic_DNA"/>
</dbReference>
<gene>
    <name evidence="2" type="ORF">EHT87_25110</name>
</gene>
<comment type="caution">
    <text evidence="2">The sequence shown here is derived from an EMBL/GenBank/DDBJ whole genome shotgun (WGS) entry which is preliminary data.</text>
</comment>
<accession>A0A3P1CEK5</accession>
<name>A0A3P1CEK5_9BACT</name>
<proteinExistence type="predicted"/>
<keyword evidence="3" id="KW-1185">Reference proteome</keyword>
<sequence length="190" mass="21292">MRKLKLQTQVSLDSFMGGPNGEMDWLVWNWDDELKNYVIQLTDPVDCILLGRNLAEGFIPTWAARAADPETADAGAHKFNTTPKVVFSRTLQTSQWENTRLATGDLVEEVMQLKNQPGGDLIAYGGSDFVSDLIKHRLIDDYHLFINPVVLGNGMSLFQEVEQKLNLKLVKASPFSCGIIVLHYQPEDGK</sequence>
<evidence type="ECO:0000313" key="2">
    <source>
        <dbReference type="EMBL" id="RRB11749.1"/>
    </source>
</evidence>
<dbReference type="SUPFAM" id="SSF53597">
    <property type="entry name" value="Dihydrofolate reductase-like"/>
    <property type="match status" value="1"/>
</dbReference>
<dbReference type="RefSeq" id="WP_124909416.1">
    <property type="nucleotide sequence ID" value="NZ_RQJP01000005.1"/>
</dbReference>
<dbReference type="Proteomes" id="UP000274271">
    <property type="component" value="Unassembled WGS sequence"/>
</dbReference>
<dbReference type="InterPro" id="IPR024072">
    <property type="entry name" value="DHFR-like_dom_sf"/>
</dbReference>